<accession>A0A1B7MYM0</accession>
<name>A0A1B7MYM0_9AGAM</name>
<evidence type="ECO:0000313" key="2">
    <source>
        <dbReference type="Proteomes" id="UP000092154"/>
    </source>
</evidence>
<organism evidence="1 2">
    <name type="scientific">Rhizopogon vinicolor AM-OR11-026</name>
    <dbReference type="NCBI Taxonomy" id="1314800"/>
    <lineage>
        <taxon>Eukaryota</taxon>
        <taxon>Fungi</taxon>
        <taxon>Dikarya</taxon>
        <taxon>Basidiomycota</taxon>
        <taxon>Agaricomycotina</taxon>
        <taxon>Agaricomycetes</taxon>
        <taxon>Agaricomycetidae</taxon>
        <taxon>Boletales</taxon>
        <taxon>Suillineae</taxon>
        <taxon>Rhizopogonaceae</taxon>
        <taxon>Rhizopogon</taxon>
    </lineage>
</organism>
<reference evidence="1 2" key="1">
    <citation type="submission" date="2016-06" db="EMBL/GenBank/DDBJ databases">
        <title>Comparative genomics of the ectomycorrhizal sister species Rhizopogon vinicolor and Rhizopogon vesiculosus (Basidiomycota: Boletales) reveals a divergence of the mating type B locus.</title>
        <authorList>
            <consortium name="DOE Joint Genome Institute"/>
            <person name="Mujic A.B."/>
            <person name="Kuo A."/>
            <person name="Tritt A."/>
            <person name="Lipzen A."/>
            <person name="Chen C."/>
            <person name="Johnson J."/>
            <person name="Sharma A."/>
            <person name="Barry K."/>
            <person name="Grigoriev I.V."/>
            <person name="Spatafora J.W."/>
        </authorList>
    </citation>
    <scope>NUCLEOTIDE SEQUENCE [LARGE SCALE GENOMIC DNA]</scope>
    <source>
        <strain evidence="1 2">AM-OR11-026</strain>
    </source>
</reference>
<dbReference type="EMBL" id="KV448337">
    <property type="protein sequence ID" value="OAX37695.1"/>
    <property type="molecule type" value="Genomic_DNA"/>
</dbReference>
<dbReference type="AlphaFoldDB" id="A0A1B7MYM0"/>
<dbReference type="OrthoDB" id="10646635at2759"/>
<dbReference type="Proteomes" id="UP000092154">
    <property type="component" value="Unassembled WGS sequence"/>
</dbReference>
<dbReference type="InParanoid" id="A0A1B7MYM0"/>
<protein>
    <submittedName>
        <fullName evidence="1">Uncharacterized protein</fullName>
    </submittedName>
</protein>
<sequence length="162" mass="18028">MPIASLSTSADDSDGPKQKYQAHYTEPIMQLRVVYQRCINLHSQSPDKSGLVDLGVVWCQWAKRHQVLAPAIIVDFVVGHFASATQSFSGRVRGLVKYNRSSTSPALQLLIFASNLSHTDSYTQRYQDAGSHSHNEGCGFKVAISGHSFNLNWIALEVLEHW</sequence>
<keyword evidence="2" id="KW-1185">Reference proteome</keyword>
<evidence type="ECO:0000313" key="1">
    <source>
        <dbReference type="EMBL" id="OAX37695.1"/>
    </source>
</evidence>
<proteinExistence type="predicted"/>
<gene>
    <name evidence="1" type="ORF">K503DRAFT_783449</name>
</gene>